<dbReference type="AlphaFoldDB" id="A0A6J3MGE9"/>
<evidence type="ECO:0000256" key="3">
    <source>
        <dbReference type="ARBA" id="ARBA00004906"/>
    </source>
</evidence>
<accession>A0A6J3MGE9</accession>
<dbReference type="GeneID" id="54361417"/>
<dbReference type="GO" id="GO:0008270">
    <property type="term" value="F:zinc ion binding"/>
    <property type="evidence" value="ECO:0007669"/>
    <property type="project" value="UniProtKB-KW"/>
</dbReference>
<keyword evidence="13 21" id="KW-0472">Membrane</keyword>
<feature type="transmembrane region" description="Helical" evidence="21">
    <location>
        <begin position="660"/>
        <end position="681"/>
    </location>
</feature>
<evidence type="ECO:0000256" key="6">
    <source>
        <dbReference type="ARBA" id="ARBA00022692"/>
    </source>
</evidence>
<evidence type="ECO:0000256" key="20">
    <source>
        <dbReference type="SAM" id="MobiDB-lite"/>
    </source>
</evidence>
<proteinExistence type="predicted"/>
<feature type="transmembrane region" description="Helical" evidence="21">
    <location>
        <begin position="447"/>
        <end position="466"/>
    </location>
</feature>
<dbReference type="Gene3D" id="3.30.40.10">
    <property type="entry name" value="Zinc/RING finger domain, C3HC4 (zinc finger)"/>
    <property type="match status" value="1"/>
</dbReference>
<dbReference type="GO" id="GO:0012505">
    <property type="term" value="C:endomembrane system"/>
    <property type="evidence" value="ECO:0007669"/>
    <property type="project" value="UniProtKB-SubCell"/>
</dbReference>
<evidence type="ECO:0000256" key="17">
    <source>
        <dbReference type="ARBA" id="ARBA00077885"/>
    </source>
</evidence>
<dbReference type="InterPro" id="IPR050731">
    <property type="entry name" value="HRD1_E3_ubiq-ligases"/>
</dbReference>
<evidence type="ECO:0000256" key="19">
    <source>
        <dbReference type="PROSITE-ProRule" id="PRU00175"/>
    </source>
</evidence>
<keyword evidence="11" id="KW-0862">Zinc</keyword>
<keyword evidence="12 21" id="KW-1133">Transmembrane helix</keyword>
<dbReference type="GO" id="GO:0061630">
    <property type="term" value="F:ubiquitin protein ligase activity"/>
    <property type="evidence" value="ECO:0007669"/>
    <property type="project" value="UniProtKB-EC"/>
</dbReference>
<comment type="pathway">
    <text evidence="3">Protein modification; protein ubiquitination.</text>
</comment>
<feature type="transmembrane region" description="Helical" evidence="21">
    <location>
        <begin position="693"/>
        <end position="711"/>
    </location>
</feature>
<dbReference type="Pfam" id="PF12678">
    <property type="entry name" value="zf-rbx1"/>
    <property type="match status" value="1"/>
</dbReference>
<dbReference type="FunFam" id="3.30.40.10:FF:000626">
    <property type="entry name" value="Transmembrane ubiquitin ligase 1"/>
    <property type="match status" value="1"/>
</dbReference>
<dbReference type="GO" id="GO:0044695">
    <property type="term" value="C:Dsc E3 ubiquitin ligase complex"/>
    <property type="evidence" value="ECO:0007669"/>
    <property type="project" value="TreeGrafter"/>
</dbReference>
<evidence type="ECO:0000256" key="10">
    <source>
        <dbReference type="ARBA" id="ARBA00022786"/>
    </source>
</evidence>
<dbReference type="InterPro" id="IPR024766">
    <property type="entry name" value="Znf_RING_H2"/>
</dbReference>
<name>A0A6J3MGE9_9PEZI</name>
<dbReference type="OrthoDB" id="9984778at2759"/>
<keyword evidence="10" id="KW-0833">Ubl conjugation pathway</keyword>
<evidence type="ECO:0000256" key="11">
    <source>
        <dbReference type="ARBA" id="ARBA00022833"/>
    </source>
</evidence>
<evidence type="ECO:0000256" key="4">
    <source>
        <dbReference type="ARBA" id="ARBA00012483"/>
    </source>
</evidence>
<evidence type="ECO:0000256" key="7">
    <source>
        <dbReference type="ARBA" id="ARBA00022723"/>
    </source>
</evidence>
<comment type="catalytic activity">
    <reaction evidence="1">
        <text>S-ubiquitinyl-[E2 ubiquitin-conjugating enzyme]-L-cysteine + [acceptor protein]-L-lysine = [E2 ubiquitin-conjugating enzyme]-L-cysteine + N(6)-ubiquitinyl-[acceptor protein]-L-lysine.</text>
        <dbReference type="EC" id="2.3.2.27"/>
    </reaction>
</comment>
<dbReference type="SUPFAM" id="SSF57850">
    <property type="entry name" value="RING/U-box"/>
    <property type="match status" value="1"/>
</dbReference>
<dbReference type="Proteomes" id="UP000504637">
    <property type="component" value="Unplaced"/>
</dbReference>
<evidence type="ECO:0000256" key="16">
    <source>
        <dbReference type="ARBA" id="ARBA00071072"/>
    </source>
</evidence>
<feature type="compositionally biased region" description="Low complexity" evidence="20">
    <location>
        <begin position="518"/>
        <end position="539"/>
    </location>
</feature>
<organism evidence="25">
    <name type="scientific">Dissoconium aciculare CBS 342.82</name>
    <dbReference type="NCBI Taxonomy" id="1314786"/>
    <lineage>
        <taxon>Eukaryota</taxon>
        <taxon>Fungi</taxon>
        <taxon>Dikarya</taxon>
        <taxon>Ascomycota</taxon>
        <taxon>Pezizomycotina</taxon>
        <taxon>Dothideomycetes</taxon>
        <taxon>Dothideomycetidae</taxon>
        <taxon>Mycosphaerellales</taxon>
        <taxon>Dissoconiaceae</taxon>
        <taxon>Dissoconium</taxon>
    </lineage>
</organism>
<evidence type="ECO:0000256" key="21">
    <source>
        <dbReference type="SAM" id="Phobius"/>
    </source>
</evidence>
<feature type="domain" description="RING-type" evidence="23">
    <location>
        <begin position="792"/>
        <end position="855"/>
    </location>
</feature>
<dbReference type="SMART" id="SM00184">
    <property type="entry name" value="RING"/>
    <property type="match status" value="1"/>
</dbReference>
<evidence type="ECO:0000256" key="5">
    <source>
        <dbReference type="ARBA" id="ARBA00022679"/>
    </source>
</evidence>
<comment type="function">
    <text evidence="14">Catalytic component of the DSC E3 ubiquitin ligase complex which is required for the srbA transcriptional activator proteolytic cleavage to release the soluble transcription factor from the membrane in low oxygen or sterol conditions. Required for growth during hypoxia and triazole drug susceptibility, as well as for virulence in a murine model of invasive pulmonary aspergillosis (IPA).</text>
</comment>
<evidence type="ECO:0000256" key="9">
    <source>
        <dbReference type="ARBA" id="ARBA00022771"/>
    </source>
</evidence>
<reference evidence="25" key="1">
    <citation type="submission" date="2020-01" db="EMBL/GenBank/DDBJ databases">
        <authorList>
            <consortium name="DOE Joint Genome Institute"/>
            <person name="Haridas S."/>
            <person name="Albert R."/>
            <person name="Binder M."/>
            <person name="Bloem J."/>
            <person name="Labutti K."/>
            <person name="Salamov A."/>
            <person name="Andreopoulos B."/>
            <person name="Baker S.E."/>
            <person name="Barry K."/>
            <person name="Bills G."/>
            <person name="Bluhm B.H."/>
            <person name="Cannon C."/>
            <person name="Castanera R."/>
            <person name="Culley D.E."/>
            <person name="Daum C."/>
            <person name="Ezra D."/>
            <person name="Gonzalez J.B."/>
            <person name="Henrissat B."/>
            <person name="Kuo A."/>
            <person name="Liang C."/>
            <person name="Lipzen A."/>
            <person name="Lutzoni F."/>
            <person name="Magnuson J."/>
            <person name="Mondo S."/>
            <person name="Nolan M."/>
            <person name="Ohm R."/>
            <person name="Pangilinan J."/>
            <person name="Park H.-J."/>
            <person name="Ramirez L."/>
            <person name="Alfaro M."/>
            <person name="Sun H."/>
            <person name="Tritt A."/>
            <person name="Yoshinaga Y."/>
            <person name="Zwiers L.-H."/>
            <person name="Turgeon B.G."/>
            <person name="Goodwin S.B."/>
            <person name="Spatafora J.W."/>
            <person name="Crous P.W."/>
            <person name="Grigoriev I.V."/>
        </authorList>
    </citation>
    <scope>NUCLEOTIDE SEQUENCE</scope>
    <source>
        <strain evidence="25">CBS 342.82</strain>
    </source>
</reference>
<dbReference type="PANTHER" id="PTHR22763">
    <property type="entry name" value="RING ZINC FINGER PROTEIN"/>
    <property type="match status" value="1"/>
</dbReference>
<evidence type="ECO:0000256" key="2">
    <source>
        <dbReference type="ARBA" id="ARBA00004127"/>
    </source>
</evidence>
<evidence type="ECO:0000256" key="14">
    <source>
        <dbReference type="ARBA" id="ARBA00056116"/>
    </source>
</evidence>
<dbReference type="UniPathway" id="UPA00143"/>
<evidence type="ECO:0000256" key="18">
    <source>
        <dbReference type="ARBA" id="ARBA00082128"/>
    </source>
</evidence>
<reference evidence="25" key="3">
    <citation type="submission" date="2025-08" db="UniProtKB">
        <authorList>
            <consortium name="RefSeq"/>
        </authorList>
    </citation>
    <scope>IDENTIFICATION</scope>
    <source>
        <strain evidence="25">CBS 342.82</strain>
    </source>
</reference>
<dbReference type="GO" id="GO:0016567">
    <property type="term" value="P:protein ubiquitination"/>
    <property type="evidence" value="ECO:0007669"/>
    <property type="project" value="UniProtKB-UniPathway"/>
</dbReference>
<feature type="signal peptide" evidence="22">
    <location>
        <begin position="1"/>
        <end position="25"/>
    </location>
</feature>
<dbReference type="EC" id="2.3.2.27" evidence="4"/>
<dbReference type="PROSITE" id="PS50089">
    <property type="entry name" value="ZF_RING_2"/>
    <property type="match status" value="1"/>
</dbReference>
<feature type="transmembrane region" description="Helical" evidence="21">
    <location>
        <begin position="389"/>
        <end position="407"/>
    </location>
</feature>
<dbReference type="InterPro" id="IPR021319">
    <property type="entry name" value="DUF2921"/>
</dbReference>
<feature type="region of interest" description="Disordered" evidence="20">
    <location>
        <begin position="756"/>
        <end position="784"/>
    </location>
</feature>
<feature type="transmembrane region" description="Helical" evidence="21">
    <location>
        <begin position="606"/>
        <end position="624"/>
    </location>
</feature>
<sequence length="861" mass="95159">MADRRGILIPLIILCWIILAPNANRTPIGPYEGRRIEDAIASEQVSLAVLRNSTWNTTLDLEHSHLNLTGLEPDRGYAWKSLSKVQTRVQEHLKYALGEWGLHSLGAVPGKPNAIPLYANITGHVRGRWQRSKLQEELMIPQLNFSEYATPNPFGQTTTPPLFHRNITGQGGDIAIRLNDERSDIPEQPGSALGRLADISMQMEITDTATHEQWDMKLYGVHFVDVGQAILTTTSDKWAGIFLLPHLTLSEKTFAGAKAVLNRTIPRVIERQINGKLDALKPWAATSEATHESFSQPACDLIVYLQQLSPVTNEQLSSSVVSFLEREMRFPTGAILPRAPDLRFSMIALSPDCGFVLESKGPPDDARQDNNHLVGPKMEVEYHHGRQHLLLFTVTLALQVWLLMRQMHEANTPSTRSRVSFYTIAMLALGDGFTTMTFLLLSMFVPGLWINLVATSFLAFSNVFLFDMRFLMDLWAVQAPERARRAREQAEAARRRREENGRSSPPALSESVAHNDVTAAANPSDPSATSAPSDALPTTGSLPLPVTTNRPGRLIDTGALPIFVPADGDTTPDMATDTADVNGAGTAAPDTGEPRSPSFGSLYTRFYLLLLAILFLSLNASAWPSPVSRTYFTLQSLAYLSFWVPQIFRNINRNCRVPALTWEFVAGQSILRLVPFAYFFGYRGNVLFADPNWFSLALMVLWVWVQVVLLVSQNLFGPRWFWLGSAPPAFDYHPILREDEEGATMPIGFSQAAAAGAPGVSSVPSTPSLERRQSSFSITKDSKGSGKRIFDCAICMQDLEVPIVEAGGSAADASLGGSAGLLARRMYMVTPCRHIFHSACLEGWMKYRLQCPICRETLPPL</sequence>
<evidence type="ECO:0000259" key="23">
    <source>
        <dbReference type="PROSITE" id="PS50089"/>
    </source>
</evidence>
<dbReference type="RefSeq" id="XP_033464072.1">
    <property type="nucleotide sequence ID" value="XM_033603617.1"/>
</dbReference>
<evidence type="ECO:0000256" key="8">
    <source>
        <dbReference type="ARBA" id="ARBA00022729"/>
    </source>
</evidence>
<dbReference type="InterPro" id="IPR013083">
    <property type="entry name" value="Znf_RING/FYVE/PHD"/>
</dbReference>
<evidence type="ECO:0000313" key="25">
    <source>
        <dbReference type="RefSeq" id="XP_033464072.1"/>
    </source>
</evidence>
<keyword evidence="7" id="KW-0479">Metal-binding</keyword>
<feature type="compositionally biased region" description="Basic and acidic residues" evidence="20">
    <location>
        <begin position="487"/>
        <end position="501"/>
    </location>
</feature>
<comment type="subcellular location">
    <subcellularLocation>
        <location evidence="2">Endomembrane system</location>
        <topology evidence="2">Multi-pass membrane protein</topology>
    </subcellularLocation>
</comment>
<evidence type="ECO:0000256" key="1">
    <source>
        <dbReference type="ARBA" id="ARBA00000900"/>
    </source>
</evidence>
<feature type="transmembrane region" description="Helical" evidence="21">
    <location>
        <begin position="419"/>
        <end position="441"/>
    </location>
</feature>
<evidence type="ECO:0000256" key="22">
    <source>
        <dbReference type="SAM" id="SignalP"/>
    </source>
</evidence>
<feature type="region of interest" description="Disordered" evidence="20">
    <location>
        <begin position="487"/>
        <end position="548"/>
    </location>
</feature>
<protein>
    <recommendedName>
        <fullName evidence="16">DSC E3 ubiquitin ligase complex subunit A</fullName>
        <ecNumber evidence="4">2.3.2.27</ecNumber>
    </recommendedName>
    <alternativeName>
        <fullName evidence="17">Defective for SREBP cleavage protein A</fullName>
    </alternativeName>
    <alternativeName>
        <fullName evidence="18">RING-type E3 ubiquitin transferase dscA</fullName>
    </alternativeName>
</protein>
<dbReference type="PANTHER" id="PTHR22763:SF162">
    <property type="entry name" value="TRANSMEMBRANE E3 UBIQUITIN-PROTEIN LIGASE 1"/>
    <property type="match status" value="1"/>
</dbReference>
<comment type="subunit">
    <text evidence="15">Component of the DSC E3 ubiquitin ligase complex composed of dscA, dscB, dscC and dscD.</text>
</comment>
<feature type="chain" id="PRO_5026657438" description="DSC E3 ubiquitin ligase complex subunit A" evidence="22">
    <location>
        <begin position="26"/>
        <end position="861"/>
    </location>
</feature>
<gene>
    <name evidence="25" type="ORF">K489DRAFT_375123</name>
</gene>
<keyword evidence="9 19" id="KW-0863">Zinc-finger</keyword>
<evidence type="ECO:0000256" key="12">
    <source>
        <dbReference type="ARBA" id="ARBA00022989"/>
    </source>
</evidence>
<dbReference type="InterPro" id="IPR001841">
    <property type="entry name" value="Znf_RING"/>
</dbReference>
<dbReference type="Pfam" id="PF11145">
    <property type="entry name" value="DUF2921"/>
    <property type="match status" value="2"/>
</dbReference>
<evidence type="ECO:0000256" key="13">
    <source>
        <dbReference type="ARBA" id="ARBA00023136"/>
    </source>
</evidence>
<keyword evidence="24" id="KW-1185">Reference proteome</keyword>
<evidence type="ECO:0000256" key="15">
    <source>
        <dbReference type="ARBA" id="ARBA00063126"/>
    </source>
</evidence>
<evidence type="ECO:0000313" key="24">
    <source>
        <dbReference type="Proteomes" id="UP000504637"/>
    </source>
</evidence>
<keyword evidence="5" id="KW-0808">Transferase</keyword>
<feature type="compositionally biased region" description="Low complexity" evidence="20">
    <location>
        <begin position="756"/>
        <end position="765"/>
    </location>
</feature>
<reference evidence="25" key="2">
    <citation type="submission" date="2020-04" db="EMBL/GenBank/DDBJ databases">
        <authorList>
            <consortium name="NCBI Genome Project"/>
        </authorList>
    </citation>
    <scope>NUCLEOTIDE SEQUENCE</scope>
    <source>
        <strain evidence="25">CBS 342.82</strain>
    </source>
</reference>
<keyword evidence="8 22" id="KW-0732">Signal</keyword>
<keyword evidence="6 21" id="KW-0812">Transmembrane</keyword>
<dbReference type="GO" id="GO:0043161">
    <property type="term" value="P:proteasome-mediated ubiquitin-dependent protein catabolic process"/>
    <property type="evidence" value="ECO:0007669"/>
    <property type="project" value="TreeGrafter"/>
</dbReference>